<feature type="transmembrane region" description="Helical" evidence="2">
    <location>
        <begin position="15"/>
        <end position="48"/>
    </location>
</feature>
<evidence type="ECO:0008006" key="6">
    <source>
        <dbReference type="Google" id="ProtNLM"/>
    </source>
</evidence>
<sequence length="94" mass="9868">MLHNNQSRNPVGEAVWIAAGVVMLLAFGDVLVLLALGLAIVGMTVAWLAYRKVQRDGRGNDVLASVTQIRPASAAPRQPKTTPAPAPWQGPSAA</sequence>
<dbReference type="EMBL" id="LQPY01000045">
    <property type="protein sequence ID" value="ORW98887.1"/>
    <property type="molecule type" value="Genomic_DNA"/>
</dbReference>
<keyword evidence="2" id="KW-0812">Transmembrane</keyword>
<evidence type="ECO:0000313" key="4">
    <source>
        <dbReference type="EMBL" id="ORW98887.1"/>
    </source>
</evidence>
<evidence type="ECO:0000313" key="3">
    <source>
        <dbReference type="EMBL" id="CDO91160.1"/>
    </source>
</evidence>
<evidence type="ECO:0000256" key="2">
    <source>
        <dbReference type="SAM" id="Phobius"/>
    </source>
</evidence>
<dbReference type="RefSeq" id="WP_036471853.1">
    <property type="nucleotide sequence ID" value="NZ_HG964446.1"/>
</dbReference>
<dbReference type="eggNOG" id="ENOG5030ENH">
    <property type="taxonomic scope" value="Bacteria"/>
</dbReference>
<keyword evidence="2" id="KW-0472">Membrane</keyword>
<evidence type="ECO:0000256" key="1">
    <source>
        <dbReference type="SAM" id="MobiDB-lite"/>
    </source>
</evidence>
<dbReference type="Proteomes" id="UP000193710">
    <property type="component" value="Unassembled WGS sequence"/>
</dbReference>
<protein>
    <recommendedName>
        <fullName evidence="6">Transmembrane protein</fullName>
    </recommendedName>
</protein>
<evidence type="ECO:0000313" key="5">
    <source>
        <dbReference type="Proteomes" id="UP000193710"/>
    </source>
</evidence>
<gene>
    <name evidence="4" type="ORF">AWC29_03400</name>
    <name evidence="3" type="ORF">BN973_05566</name>
</gene>
<reference evidence="4 5" key="3">
    <citation type="submission" date="2016-01" db="EMBL/GenBank/DDBJ databases">
        <title>The new phylogeny of the genus Mycobacterium.</title>
        <authorList>
            <person name="Tarcisio F."/>
            <person name="Conor M."/>
            <person name="Antonella G."/>
            <person name="Elisabetta G."/>
            <person name="Giulia F.S."/>
            <person name="Sara T."/>
            <person name="Anna F."/>
            <person name="Clotilde B."/>
            <person name="Roberto B."/>
            <person name="Veronica D.S."/>
            <person name="Fabio R."/>
            <person name="Monica P."/>
            <person name="Olivier J."/>
            <person name="Enrico T."/>
            <person name="Nicola S."/>
        </authorList>
    </citation>
    <scope>NUCLEOTIDE SEQUENCE [LARGE SCALE GENOMIC DNA]</scope>
    <source>
        <strain evidence="4 5">DSM 44626</strain>
    </source>
</reference>
<organism evidence="3">
    <name type="scientific">Mycobacterium triplex</name>
    <dbReference type="NCBI Taxonomy" id="47839"/>
    <lineage>
        <taxon>Bacteria</taxon>
        <taxon>Bacillati</taxon>
        <taxon>Actinomycetota</taxon>
        <taxon>Actinomycetes</taxon>
        <taxon>Mycobacteriales</taxon>
        <taxon>Mycobacteriaceae</taxon>
        <taxon>Mycobacterium</taxon>
        <taxon>Mycobacterium simiae complex</taxon>
    </lineage>
</organism>
<dbReference type="OrthoDB" id="4753475at2"/>
<reference evidence="3" key="1">
    <citation type="journal article" date="2014" name="Genome Announc.">
        <title>Draft Genome Sequence of Mycobacterium triplex DSM 44626.</title>
        <authorList>
            <person name="Sassi M."/>
            <person name="Croce O."/>
            <person name="Robert C."/>
            <person name="Raoult D."/>
            <person name="Drancourt M."/>
        </authorList>
    </citation>
    <scope>NUCLEOTIDE SEQUENCE [LARGE SCALE GENOMIC DNA]</scope>
    <source>
        <strain evidence="3">DSM 44626</strain>
    </source>
</reference>
<keyword evidence="5" id="KW-1185">Reference proteome</keyword>
<reference evidence="3" key="2">
    <citation type="submission" date="2014-04" db="EMBL/GenBank/DDBJ databases">
        <authorList>
            <person name="Xu Y.W."/>
            <person name="Yang Q."/>
        </authorList>
    </citation>
    <scope>NUCLEOTIDE SEQUENCE</scope>
    <source>
        <strain evidence="3">DSM 44626</strain>
    </source>
</reference>
<proteinExistence type="predicted"/>
<feature type="region of interest" description="Disordered" evidence="1">
    <location>
        <begin position="69"/>
        <end position="94"/>
    </location>
</feature>
<dbReference type="AlphaFoldDB" id="A0A024K539"/>
<dbReference type="Proteomes" id="UP000028880">
    <property type="component" value="Unassembled WGS sequence"/>
</dbReference>
<dbReference type="HOGENOM" id="CLU_2383085_0_0_11"/>
<dbReference type="EMBL" id="HG964446">
    <property type="protein sequence ID" value="CDO91160.1"/>
    <property type="molecule type" value="Genomic_DNA"/>
</dbReference>
<accession>A0A024K539</accession>
<keyword evidence="2" id="KW-1133">Transmembrane helix</keyword>
<name>A0A024K539_9MYCO</name>